<protein>
    <submittedName>
        <fullName evidence="1">Uncharacterized protein MANES_04G000300</fullName>
    </submittedName>
</protein>
<dbReference type="EMBL" id="GGEC01026603">
    <property type="protein sequence ID" value="MBX07087.1"/>
    <property type="molecule type" value="Transcribed_RNA"/>
</dbReference>
<organism evidence="1">
    <name type="scientific">Rhizophora mucronata</name>
    <name type="common">Asiatic mangrove</name>
    <dbReference type="NCBI Taxonomy" id="61149"/>
    <lineage>
        <taxon>Eukaryota</taxon>
        <taxon>Viridiplantae</taxon>
        <taxon>Streptophyta</taxon>
        <taxon>Embryophyta</taxon>
        <taxon>Tracheophyta</taxon>
        <taxon>Spermatophyta</taxon>
        <taxon>Magnoliopsida</taxon>
        <taxon>eudicotyledons</taxon>
        <taxon>Gunneridae</taxon>
        <taxon>Pentapetalae</taxon>
        <taxon>rosids</taxon>
        <taxon>fabids</taxon>
        <taxon>Malpighiales</taxon>
        <taxon>Rhizophoraceae</taxon>
        <taxon>Rhizophora</taxon>
    </lineage>
</organism>
<name>A0A2P2KN12_RHIMU</name>
<proteinExistence type="predicted"/>
<accession>A0A2P2KN12</accession>
<dbReference type="AlphaFoldDB" id="A0A2P2KN12"/>
<evidence type="ECO:0000313" key="1">
    <source>
        <dbReference type="EMBL" id="MBX07087.1"/>
    </source>
</evidence>
<sequence length="64" mass="7500">MSHRSLSSRRNNRFIALDPILPLRASCNQKNKNKKKKSVIFNEYMALKRLATCTHCPVKRSLRE</sequence>
<reference evidence="1" key="1">
    <citation type="submission" date="2018-02" db="EMBL/GenBank/DDBJ databases">
        <title>Rhizophora mucronata_Transcriptome.</title>
        <authorList>
            <person name="Meera S.P."/>
            <person name="Sreeshan A."/>
            <person name="Augustine A."/>
        </authorList>
    </citation>
    <scope>NUCLEOTIDE SEQUENCE</scope>
    <source>
        <tissue evidence="1">Leaf</tissue>
    </source>
</reference>